<dbReference type="SUPFAM" id="SSF56300">
    <property type="entry name" value="Metallo-dependent phosphatases"/>
    <property type="match status" value="1"/>
</dbReference>
<evidence type="ECO:0000313" key="2">
    <source>
        <dbReference type="EMBL" id="EHM55096.1"/>
    </source>
</evidence>
<reference evidence="2 3" key="1">
    <citation type="submission" date="2011-08" db="EMBL/GenBank/DDBJ databases">
        <authorList>
            <person name="Weinstock G."/>
            <person name="Sodergren E."/>
            <person name="Clifton S."/>
            <person name="Fulton L."/>
            <person name="Fulton B."/>
            <person name="Courtney L."/>
            <person name="Fronick C."/>
            <person name="Harrison M."/>
            <person name="Strong C."/>
            <person name="Farmer C."/>
            <person name="Delahaunty K."/>
            <person name="Markovic C."/>
            <person name="Hall O."/>
            <person name="Minx P."/>
            <person name="Tomlinson C."/>
            <person name="Mitreva M."/>
            <person name="Hou S."/>
            <person name="Chen J."/>
            <person name="Wollam A."/>
            <person name="Pepin K.H."/>
            <person name="Johnson M."/>
            <person name="Bhonagiri V."/>
            <person name="Zhang X."/>
            <person name="Suruliraj S."/>
            <person name="Warren W."/>
            <person name="Chinwalla A."/>
            <person name="Mardis E.R."/>
            <person name="Wilson R.K."/>
        </authorList>
    </citation>
    <scope>NUCLEOTIDE SEQUENCE [LARGE SCALE GENOMIC DNA]</scope>
    <source>
        <strain evidence="2 3">F0432</strain>
    </source>
</reference>
<proteinExistence type="predicted"/>
<comment type="caution">
    <text evidence="2">The sequence shown here is derived from an EMBL/GenBank/DDBJ whole genome shotgun (WGS) entry which is preliminary data.</text>
</comment>
<dbReference type="InterPro" id="IPR004843">
    <property type="entry name" value="Calcineurin-like_PHP"/>
</dbReference>
<dbReference type="Proteomes" id="UP000004750">
    <property type="component" value="Unassembled WGS sequence"/>
</dbReference>
<protein>
    <submittedName>
        <fullName evidence="2">Ser/Thr phosphatase family protein</fullName>
    </submittedName>
</protein>
<dbReference type="EMBL" id="AGCM01000049">
    <property type="protein sequence ID" value="EHM55096.1"/>
    <property type="molecule type" value="Genomic_DNA"/>
</dbReference>
<accession>G9ZDX7</accession>
<evidence type="ECO:0000259" key="1">
    <source>
        <dbReference type="Pfam" id="PF00149"/>
    </source>
</evidence>
<dbReference type="STRING" id="797473.HMPREF9080_00961"/>
<dbReference type="HOGENOM" id="CLU_092313_3_0_6"/>
<dbReference type="AlphaFoldDB" id="G9ZDX7"/>
<name>G9ZDX7_9GAMM</name>
<dbReference type="Gene3D" id="3.60.21.10">
    <property type="match status" value="1"/>
</dbReference>
<dbReference type="Pfam" id="PF00149">
    <property type="entry name" value="Metallophos"/>
    <property type="match status" value="1"/>
</dbReference>
<dbReference type="InterPro" id="IPR029052">
    <property type="entry name" value="Metallo-depent_PP-like"/>
</dbReference>
<organism evidence="2 3">
    <name type="scientific">Cardiobacterium valvarum F0432</name>
    <dbReference type="NCBI Taxonomy" id="797473"/>
    <lineage>
        <taxon>Bacteria</taxon>
        <taxon>Pseudomonadati</taxon>
        <taxon>Pseudomonadota</taxon>
        <taxon>Gammaproteobacteria</taxon>
        <taxon>Cardiobacteriales</taxon>
        <taxon>Cardiobacteriaceae</taxon>
        <taxon>Cardiobacterium</taxon>
    </lineage>
</organism>
<feature type="domain" description="Calcineurin-like phosphoesterase" evidence="1">
    <location>
        <begin position="16"/>
        <end position="124"/>
    </location>
</feature>
<sequence>MLFCYHAAKTLMETGMAVFFTADTHFFHHGIIKYCHRPFRSVREMNEAIIARWNTQVGKGDRVYHLGDVSFGGLAETFRLLAELNGEICLISGNHDDELSTDPYLAERFHWIKPYHEETRDGIALIMFHYPILEWRGAQRGSWHLYGHTHGTVRLRGAALDVGIDAHPAFRLWSWDDIRARLNGIPPLPYPPREMKNQ</sequence>
<evidence type="ECO:0000313" key="3">
    <source>
        <dbReference type="Proteomes" id="UP000004750"/>
    </source>
</evidence>
<dbReference type="GO" id="GO:0016787">
    <property type="term" value="F:hydrolase activity"/>
    <property type="evidence" value="ECO:0007669"/>
    <property type="project" value="InterPro"/>
</dbReference>
<gene>
    <name evidence="2" type="ORF">HMPREF9080_00961</name>
</gene>